<evidence type="ECO:0008006" key="3">
    <source>
        <dbReference type="Google" id="ProtNLM"/>
    </source>
</evidence>
<keyword evidence="2" id="KW-1185">Reference proteome</keyword>
<dbReference type="OrthoDB" id="3257613at2759"/>
<dbReference type="EMBL" id="FUEG01000002">
    <property type="protein sequence ID" value="SJK99860.1"/>
    <property type="molecule type" value="Genomic_DNA"/>
</dbReference>
<reference evidence="2" key="1">
    <citation type="journal article" date="2017" name="Nat. Ecol. Evol.">
        <title>Genome expansion and lineage-specific genetic innovations in the forest pathogenic fungi Armillaria.</title>
        <authorList>
            <person name="Sipos G."/>
            <person name="Prasanna A.N."/>
            <person name="Walter M.C."/>
            <person name="O'Connor E."/>
            <person name="Balint B."/>
            <person name="Krizsan K."/>
            <person name="Kiss B."/>
            <person name="Hess J."/>
            <person name="Varga T."/>
            <person name="Slot J."/>
            <person name="Riley R."/>
            <person name="Boka B."/>
            <person name="Rigling D."/>
            <person name="Barry K."/>
            <person name="Lee J."/>
            <person name="Mihaltcheva S."/>
            <person name="LaButti K."/>
            <person name="Lipzen A."/>
            <person name="Waldron R."/>
            <person name="Moloney N.M."/>
            <person name="Sperisen C."/>
            <person name="Kredics L."/>
            <person name="Vagvoelgyi C."/>
            <person name="Patrignani A."/>
            <person name="Fitzpatrick D."/>
            <person name="Nagy I."/>
            <person name="Doyle S."/>
            <person name="Anderson J.B."/>
            <person name="Grigoriev I.V."/>
            <person name="Gueldener U."/>
            <person name="Muensterkoetter M."/>
            <person name="Nagy L.G."/>
        </authorList>
    </citation>
    <scope>NUCLEOTIDE SEQUENCE [LARGE SCALE GENOMIC DNA]</scope>
    <source>
        <strain evidence="2">C18/9</strain>
    </source>
</reference>
<evidence type="ECO:0000313" key="2">
    <source>
        <dbReference type="Proteomes" id="UP000219338"/>
    </source>
</evidence>
<protein>
    <recommendedName>
        <fullName evidence="3">CxC2-like cysteine cluster KDZ transposase-associated domain-containing protein</fullName>
    </recommendedName>
</protein>
<dbReference type="Proteomes" id="UP000219338">
    <property type="component" value="Unassembled WGS sequence"/>
</dbReference>
<accession>A0A284QTQ8</accession>
<proteinExistence type="predicted"/>
<evidence type="ECO:0000313" key="1">
    <source>
        <dbReference type="EMBL" id="SJK99860.1"/>
    </source>
</evidence>
<dbReference type="STRING" id="47428.A0A284QTQ8"/>
<gene>
    <name evidence="1" type="ORF">ARMOST_03171</name>
</gene>
<name>A0A284QTQ8_ARMOS</name>
<sequence>MPSRCSLPFIPDKQPMGQQKNKYSLVQHHDSDEEEDLRIAHHTTIAISADNCQKRYMQGSPLKRRSAKVHWVHKPAHPSIPVIAGKHGRKRYLSSDAPFLEWSGAPNRIGYRQQYLDVFMNHAGKLSAWEHFVSLTNLTDNLGMSMHKPLYTAYLCMIREYRHIRMMKRFGRGHFDEGIKSLGLGELALPCLACPQPGINMETEWLDEKEEEGYVILPPELLFDI</sequence>
<dbReference type="AlphaFoldDB" id="A0A284QTQ8"/>
<organism evidence="1 2">
    <name type="scientific">Armillaria ostoyae</name>
    <name type="common">Armillaria root rot fungus</name>
    <dbReference type="NCBI Taxonomy" id="47428"/>
    <lineage>
        <taxon>Eukaryota</taxon>
        <taxon>Fungi</taxon>
        <taxon>Dikarya</taxon>
        <taxon>Basidiomycota</taxon>
        <taxon>Agaricomycotina</taxon>
        <taxon>Agaricomycetes</taxon>
        <taxon>Agaricomycetidae</taxon>
        <taxon>Agaricales</taxon>
        <taxon>Marasmiineae</taxon>
        <taxon>Physalacriaceae</taxon>
        <taxon>Armillaria</taxon>
    </lineage>
</organism>